<keyword evidence="2" id="KW-1185">Reference proteome</keyword>
<name>A0ACB7SJW8_HYAAI</name>
<evidence type="ECO:0000313" key="1">
    <source>
        <dbReference type="EMBL" id="KAH6933442.1"/>
    </source>
</evidence>
<evidence type="ECO:0000313" key="2">
    <source>
        <dbReference type="Proteomes" id="UP000821845"/>
    </source>
</evidence>
<proteinExistence type="predicted"/>
<dbReference type="EMBL" id="CM023484">
    <property type="protein sequence ID" value="KAH6933442.1"/>
    <property type="molecule type" value="Genomic_DNA"/>
</dbReference>
<dbReference type="Proteomes" id="UP000821845">
    <property type="component" value="Chromosome 4"/>
</dbReference>
<comment type="caution">
    <text evidence="1">The sequence shown here is derived from an EMBL/GenBank/DDBJ whole genome shotgun (WGS) entry which is preliminary data.</text>
</comment>
<organism evidence="1 2">
    <name type="scientific">Hyalomma asiaticum</name>
    <name type="common">Tick</name>
    <dbReference type="NCBI Taxonomy" id="266040"/>
    <lineage>
        <taxon>Eukaryota</taxon>
        <taxon>Metazoa</taxon>
        <taxon>Ecdysozoa</taxon>
        <taxon>Arthropoda</taxon>
        <taxon>Chelicerata</taxon>
        <taxon>Arachnida</taxon>
        <taxon>Acari</taxon>
        <taxon>Parasitiformes</taxon>
        <taxon>Ixodida</taxon>
        <taxon>Ixodoidea</taxon>
        <taxon>Ixodidae</taxon>
        <taxon>Hyalomminae</taxon>
        <taxon>Hyalomma</taxon>
    </lineage>
</organism>
<sequence>MSSLVTHWRSHTGERPYGCELCPVTFGDVSCYSKHKFVHSGDRPYTCFACDKSFTQSGNLYRHECLYVLAQKRPYGCELCPATFGDVSCYSKHKFVHSGDRPYTCFACDKSFTQSCKLHRHERDNVPSGPPQEADAADIASERPSLGGLSPVAVEPIKCFSSSRRMLKALQAFLCDRIRDA</sequence>
<reference evidence="1" key="1">
    <citation type="submission" date="2020-05" db="EMBL/GenBank/DDBJ databases">
        <title>Large-scale comparative analyses of tick genomes elucidate their genetic diversity and vector capacities.</title>
        <authorList>
            <person name="Jia N."/>
            <person name="Wang J."/>
            <person name="Shi W."/>
            <person name="Du L."/>
            <person name="Sun Y."/>
            <person name="Zhan W."/>
            <person name="Jiang J."/>
            <person name="Wang Q."/>
            <person name="Zhang B."/>
            <person name="Ji P."/>
            <person name="Sakyi L.B."/>
            <person name="Cui X."/>
            <person name="Yuan T."/>
            <person name="Jiang B."/>
            <person name="Yang W."/>
            <person name="Lam T.T.-Y."/>
            <person name="Chang Q."/>
            <person name="Ding S."/>
            <person name="Wang X."/>
            <person name="Zhu J."/>
            <person name="Ruan X."/>
            <person name="Zhao L."/>
            <person name="Wei J."/>
            <person name="Que T."/>
            <person name="Du C."/>
            <person name="Cheng J."/>
            <person name="Dai P."/>
            <person name="Han X."/>
            <person name="Huang E."/>
            <person name="Gao Y."/>
            <person name="Liu J."/>
            <person name="Shao H."/>
            <person name="Ye R."/>
            <person name="Li L."/>
            <person name="Wei W."/>
            <person name="Wang X."/>
            <person name="Wang C."/>
            <person name="Yang T."/>
            <person name="Huo Q."/>
            <person name="Li W."/>
            <person name="Guo W."/>
            <person name="Chen H."/>
            <person name="Zhou L."/>
            <person name="Ni X."/>
            <person name="Tian J."/>
            <person name="Zhou Y."/>
            <person name="Sheng Y."/>
            <person name="Liu T."/>
            <person name="Pan Y."/>
            <person name="Xia L."/>
            <person name="Li J."/>
            <person name="Zhao F."/>
            <person name="Cao W."/>
        </authorList>
    </citation>
    <scope>NUCLEOTIDE SEQUENCE</scope>
    <source>
        <strain evidence="1">Hyas-2018</strain>
    </source>
</reference>
<protein>
    <submittedName>
        <fullName evidence="1">Uncharacterized protein</fullName>
    </submittedName>
</protein>
<accession>A0ACB7SJW8</accession>
<gene>
    <name evidence="1" type="ORF">HPB50_014874</name>
</gene>